<dbReference type="InParanoid" id="C5L7Q5"/>
<keyword evidence="2" id="KW-1185">Reference proteome</keyword>
<evidence type="ECO:0000313" key="2">
    <source>
        <dbReference type="Proteomes" id="UP000007800"/>
    </source>
</evidence>
<accession>C5L7Q5</accession>
<dbReference type="InterPro" id="IPR010736">
    <property type="entry name" value="SHIPPO-rpt"/>
</dbReference>
<reference evidence="1 2" key="1">
    <citation type="submission" date="2008-07" db="EMBL/GenBank/DDBJ databases">
        <authorList>
            <person name="El-Sayed N."/>
            <person name="Caler E."/>
            <person name="Inman J."/>
            <person name="Amedeo P."/>
            <person name="Hass B."/>
            <person name="Wortman J."/>
        </authorList>
    </citation>
    <scope>NUCLEOTIDE SEQUENCE [LARGE SCALE GENOMIC DNA]</scope>
    <source>
        <strain evidence="2">ATCC 50983 / TXsc</strain>
    </source>
</reference>
<dbReference type="RefSeq" id="XP_002775701.1">
    <property type="nucleotide sequence ID" value="XM_002775655.1"/>
</dbReference>
<dbReference type="GeneID" id="9041490"/>
<evidence type="ECO:0000313" key="1">
    <source>
        <dbReference type="EMBL" id="EER07517.1"/>
    </source>
</evidence>
<organism evidence="2">
    <name type="scientific">Perkinsus marinus (strain ATCC 50983 / TXsc)</name>
    <dbReference type="NCBI Taxonomy" id="423536"/>
    <lineage>
        <taxon>Eukaryota</taxon>
        <taxon>Sar</taxon>
        <taxon>Alveolata</taxon>
        <taxon>Perkinsozoa</taxon>
        <taxon>Perkinsea</taxon>
        <taxon>Perkinsida</taxon>
        <taxon>Perkinsidae</taxon>
        <taxon>Perkinsus</taxon>
    </lineage>
</organism>
<sequence>MSTYSARPATASPSLRYSGLEEATQLTRISQVRTSPKWSIAGRTDSDLRGNMVPGPDLRDQLMWGEEYRVELALDGKWGANNGPGPGAYSPMEVRGSVRIGFGSGRMGAGTRKIPEPGPGHYNTAGTLGKSGKMFSMKSRHNLDCNTED</sequence>
<protein>
    <submittedName>
        <fullName evidence="1">Uncharacterized protein</fullName>
    </submittedName>
</protein>
<gene>
    <name evidence="1" type="ORF">Pmar_PMAR020684</name>
</gene>
<name>C5L7Q5_PERM5</name>
<dbReference type="AlphaFoldDB" id="C5L7Q5"/>
<dbReference type="Pfam" id="PF07004">
    <property type="entry name" value="SHIPPO-rpt"/>
    <property type="match status" value="2"/>
</dbReference>
<proteinExistence type="predicted"/>
<dbReference type="EMBL" id="GG679899">
    <property type="protein sequence ID" value="EER07517.1"/>
    <property type="molecule type" value="Genomic_DNA"/>
</dbReference>
<dbReference type="Proteomes" id="UP000007800">
    <property type="component" value="Unassembled WGS sequence"/>
</dbReference>